<dbReference type="Proteomes" id="UP000006732">
    <property type="component" value="Chromosome"/>
</dbReference>
<dbReference type="EMBL" id="CP000482">
    <property type="protein sequence ID" value="ABK99604.1"/>
    <property type="molecule type" value="Genomic_DNA"/>
</dbReference>
<dbReference type="SUPFAM" id="SSF51735">
    <property type="entry name" value="NAD(P)-binding Rossmann-fold domains"/>
    <property type="match status" value="1"/>
</dbReference>
<dbReference type="PANTHER" id="PTHR43333">
    <property type="entry name" value="2-HACID_DH_C DOMAIN-CONTAINING PROTEIN"/>
    <property type="match status" value="1"/>
</dbReference>
<evidence type="ECO:0000313" key="4">
    <source>
        <dbReference type="EMBL" id="ABK99604.1"/>
    </source>
</evidence>
<dbReference type="Pfam" id="PF02826">
    <property type="entry name" value="2-Hacid_dh_C"/>
    <property type="match status" value="1"/>
</dbReference>
<dbReference type="InterPro" id="IPR006140">
    <property type="entry name" value="D-isomer_DH_NAD-bd"/>
</dbReference>
<dbReference type="OrthoDB" id="9793626at2"/>
<dbReference type="Gene3D" id="3.40.50.720">
    <property type="entry name" value="NAD(P)-binding Rossmann-like Domain"/>
    <property type="match status" value="2"/>
</dbReference>
<dbReference type="AlphaFoldDB" id="A1AQI4"/>
<dbReference type="GO" id="GO:0016491">
    <property type="term" value="F:oxidoreductase activity"/>
    <property type="evidence" value="ECO:0007669"/>
    <property type="project" value="UniProtKB-KW"/>
</dbReference>
<reference evidence="4 5" key="1">
    <citation type="submission" date="2006-10" db="EMBL/GenBank/DDBJ databases">
        <title>Complete sequence of chromosome of Pelobacter propionicus DSM 2379.</title>
        <authorList>
            <consortium name="US DOE Joint Genome Institute"/>
            <person name="Copeland A."/>
            <person name="Lucas S."/>
            <person name="Lapidus A."/>
            <person name="Barry K."/>
            <person name="Detter J.C."/>
            <person name="Glavina del Rio T."/>
            <person name="Hammon N."/>
            <person name="Israni S."/>
            <person name="Dalin E."/>
            <person name="Tice H."/>
            <person name="Pitluck S."/>
            <person name="Saunders E."/>
            <person name="Brettin T."/>
            <person name="Bruce D."/>
            <person name="Han C."/>
            <person name="Tapia R."/>
            <person name="Schmutz J."/>
            <person name="Larimer F."/>
            <person name="Land M."/>
            <person name="Hauser L."/>
            <person name="Kyrpides N."/>
            <person name="Kim E."/>
            <person name="Lovley D."/>
            <person name="Richardson P."/>
        </authorList>
    </citation>
    <scope>NUCLEOTIDE SEQUENCE [LARGE SCALE GENOMIC DNA]</scope>
    <source>
        <strain evidence="5">DSM 2379 / NBRC 103807 / OttBd1</strain>
    </source>
</reference>
<dbReference type="HOGENOM" id="CLU_019796_1_0_7"/>
<feature type="domain" description="D-isomer specific 2-hydroxyacid dehydrogenase NAD-binding" evidence="3">
    <location>
        <begin position="109"/>
        <end position="287"/>
    </location>
</feature>
<evidence type="ECO:0000259" key="3">
    <source>
        <dbReference type="Pfam" id="PF02826"/>
    </source>
</evidence>
<dbReference type="RefSeq" id="WP_011735870.1">
    <property type="nucleotide sequence ID" value="NC_008609.1"/>
</dbReference>
<dbReference type="PANTHER" id="PTHR43333:SF1">
    <property type="entry name" value="D-ISOMER SPECIFIC 2-HYDROXYACID DEHYDROGENASE NAD-BINDING DOMAIN-CONTAINING PROTEIN"/>
    <property type="match status" value="1"/>
</dbReference>
<evidence type="ECO:0000313" key="5">
    <source>
        <dbReference type="Proteomes" id="UP000006732"/>
    </source>
</evidence>
<evidence type="ECO:0000256" key="1">
    <source>
        <dbReference type="ARBA" id="ARBA00023002"/>
    </source>
</evidence>
<protein>
    <submittedName>
        <fullName evidence="4">D-isomer specific 2-hydroxyacid dehydrogenase, NAD-binding protein</fullName>
    </submittedName>
</protein>
<organism evidence="4 5">
    <name type="scientific">Pelobacter propionicus (strain DSM 2379 / NBRC 103807 / OttBd1)</name>
    <dbReference type="NCBI Taxonomy" id="338966"/>
    <lineage>
        <taxon>Bacteria</taxon>
        <taxon>Pseudomonadati</taxon>
        <taxon>Thermodesulfobacteriota</taxon>
        <taxon>Desulfuromonadia</taxon>
        <taxon>Desulfuromonadales</taxon>
        <taxon>Desulfuromonadaceae</taxon>
        <taxon>Pelobacter</taxon>
    </lineage>
</organism>
<dbReference type="SUPFAM" id="SSF52283">
    <property type="entry name" value="Formate/glycerate dehydrogenase catalytic domain-like"/>
    <property type="match status" value="1"/>
</dbReference>
<dbReference type="CDD" id="cd05300">
    <property type="entry name" value="2-Hacid_dh_1"/>
    <property type="match status" value="1"/>
</dbReference>
<keyword evidence="1" id="KW-0560">Oxidoreductase</keyword>
<dbReference type="KEGG" id="ppd:Ppro_1996"/>
<dbReference type="InterPro" id="IPR036291">
    <property type="entry name" value="NAD(P)-bd_dom_sf"/>
</dbReference>
<keyword evidence="5" id="KW-1185">Reference proteome</keyword>
<gene>
    <name evidence="4" type="ordered locus">Ppro_1996</name>
</gene>
<name>A1AQI4_PELPD</name>
<dbReference type="eggNOG" id="COG0111">
    <property type="taxonomic scope" value="Bacteria"/>
</dbReference>
<dbReference type="STRING" id="338966.Ppro_1996"/>
<keyword evidence="2" id="KW-0520">NAD</keyword>
<sequence>MLQKNLLVHLKSDVASFSIQARHLERIRQAFPGVNLLEAGGRDELRHLLGEADWLLTWQFRADRYELLPRLEAVFTPAAGRDWVPADPSGRVRNFYGRFHGRIMRESLLAMMLYFNRRLGHCRENQNNRLWDRNALDGSSSLFSQQILIIGYGAIGRQMAELIRAFGARITGVKRSREGFENDPFAQRVVTFDSLEDELPLADHVVLMLPGGPRTEDLFTQRHFQLMKPGSYLYNLGRGSCYREEHLISALRDGPLAGAGLDVFREEPLPPSSPLWRLPNVLITPHASAISREYLDLYLEEWIGIVWETWGE</sequence>
<evidence type="ECO:0000256" key="2">
    <source>
        <dbReference type="ARBA" id="ARBA00023027"/>
    </source>
</evidence>
<accession>A1AQI4</accession>
<dbReference type="GO" id="GO:0051287">
    <property type="term" value="F:NAD binding"/>
    <property type="evidence" value="ECO:0007669"/>
    <property type="project" value="InterPro"/>
</dbReference>
<proteinExistence type="predicted"/>